<sequence length="451" mass="50002">MRKPLPYVIIGFALLAVFPLAAQSDENQATIQEGEHPAFHFQTTIALGAKTFNEEDGEVTYSMISFTPDLSFGKVGIGLDLTLHYQSADGFEVREEDWVPKDGKSFLDLYLPIFRYVRYGEKGDDLYAKIGTIEDGTLGNGFIMRNYSNALFLPEQRIVGLALDIDGRLFNFPYIGLETFTGNLARFDVFGTRLYARPLAATELPLLNNLQIGVSYAADFDPEANYDFTVYTDSDTVSMFDVDFQQPLLTGDLATLVLFGDVALQTGDDDPHSGAMTGFGGTLWGFLQYGFSLLFLGDNFVPFYFDATYDLYREAKYAIYSGELESDGYNGWMTVVGFSFLGDMLAFSTTVDGSFAPDNSTEDTKLLTYPHLRGTLSVGEGLLPGFFFDAFYDKRYINSFDDFGDPENATIGAEVNYKTGPAVITLGYNLRYVPEDGSWETSSSLTSSISF</sequence>
<gene>
    <name evidence="2" type="ordered locus">Spirs_2359</name>
</gene>
<dbReference type="KEGG" id="ssm:Spirs_2359"/>
<dbReference type="Proteomes" id="UP000002318">
    <property type="component" value="Chromosome"/>
</dbReference>
<feature type="signal peptide" evidence="1">
    <location>
        <begin position="1"/>
        <end position="24"/>
    </location>
</feature>
<name>E1R1U8_SEDSS</name>
<accession>E1R1U8</accession>
<dbReference type="AlphaFoldDB" id="E1R1U8"/>
<reference evidence="2 3" key="1">
    <citation type="journal article" date="2010" name="Stand. Genomic Sci.">
        <title>Complete genome sequence of Spirochaeta smaragdinae type strain (SEBR 4228).</title>
        <authorList>
            <person name="Mavromatis K."/>
            <person name="Yasawong M."/>
            <person name="Chertkov O."/>
            <person name="Lapidus A."/>
            <person name="Lucas S."/>
            <person name="Nolan M."/>
            <person name="Del Rio T.G."/>
            <person name="Tice H."/>
            <person name="Cheng J.F."/>
            <person name="Pitluck S."/>
            <person name="Liolios K."/>
            <person name="Ivanova N."/>
            <person name="Tapia R."/>
            <person name="Han C."/>
            <person name="Bruce D."/>
            <person name="Goodwin L."/>
            <person name="Pati A."/>
            <person name="Chen A."/>
            <person name="Palaniappan K."/>
            <person name="Land M."/>
            <person name="Hauser L."/>
            <person name="Chang Y.J."/>
            <person name="Jeffries C.D."/>
            <person name="Detter J.C."/>
            <person name="Rohde M."/>
            <person name="Brambilla E."/>
            <person name="Spring S."/>
            <person name="Goker M."/>
            <person name="Sikorski J."/>
            <person name="Woyke T."/>
            <person name="Bristow J."/>
            <person name="Eisen J.A."/>
            <person name="Markowitz V."/>
            <person name="Hugenholtz P."/>
            <person name="Klenk H.P."/>
            <person name="Kyrpides N.C."/>
        </authorList>
    </citation>
    <scope>NUCLEOTIDE SEQUENCE [LARGE SCALE GENOMIC DNA]</scope>
    <source>
        <strain evidence="3">DSM 11293 / JCM 15392 / SEBR 4228</strain>
    </source>
</reference>
<dbReference type="eggNOG" id="COG4254">
    <property type="taxonomic scope" value="Bacteria"/>
</dbReference>
<dbReference type="STRING" id="573413.Spirs_2359"/>
<evidence type="ECO:0000256" key="1">
    <source>
        <dbReference type="SAM" id="SignalP"/>
    </source>
</evidence>
<evidence type="ECO:0000313" key="2">
    <source>
        <dbReference type="EMBL" id="ADK81474.1"/>
    </source>
</evidence>
<dbReference type="OrthoDB" id="9765113at2"/>
<organism evidence="2 3">
    <name type="scientific">Sediminispirochaeta smaragdinae (strain DSM 11293 / JCM 15392 / SEBR 4228)</name>
    <name type="common">Spirochaeta smaragdinae</name>
    <dbReference type="NCBI Taxonomy" id="573413"/>
    <lineage>
        <taxon>Bacteria</taxon>
        <taxon>Pseudomonadati</taxon>
        <taxon>Spirochaetota</taxon>
        <taxon>Spirochaetia</taxon>
        <taxon>Spirochaetales</taxon>
        <taxon>Spirochaetaceae</taxon>
        <taxon>Sediminispirochaeta</taxon>
    </lineage>
</organism>
<dbReference type="HOGENOM" id="CLU_590434_0_0_12"/>
<feature type="chain" id="PRO_5003150413" description="Alginate export domain-containing protein" evidence="1">
    <location>
        <begin position="25"/>
        <end position="451"/>
    </location>
</feature>
<evidence type="ECO:0008006" key="4">
    <source>
        <dbReference type="Google" id="ProtNLM"/>
    </source>
</evidence>
<evidence type="ECO:0000313" key="3">
    <source>
        <dbReference type="Proteomes" id="UP000002318"/>
    </source>
</evidence>
<keyword evidence="3" id="KW-1185">Reference proteome</keyword>
<proteinExistence type="predicted"/>
<dbReference type="EMBL" id="CP002116">
    <property type="protein sequence ID" value="ADK81474.1"/>
    <property type="molecule type" value="Genomic_DNA"/>
</dbReference>
<keyword evidence="1" id="KW-0732">Signal</keyword>
<protein>
    <recommendedName>
        <fullName evidence="4">Alginate export domain-containing protein</fullName>
    </recommendedName>
</protein>
<dbReference type="RefSeq" id="WP_013254937.1">
    <property type="nucleotide sequence ID" value="NC_014364.1"/>
</dbReference>